<comment type="cofactor">
    <cofactor evidence="12">
        <name>Fe(2+)</name>
        <dbReference type="ChEBI" id="CHEBI:29033"/>
    </cofactor>
</comment>
<protein>
    <recommendedName>
        <fullName evidence="15">Fatty acid desaturase domain-containing protein</fullName>
    </recommendedName>
</protein>
<feature type="domain" description="Fatty acid desaturase" evidence="15">
    <location>
        <begin position="790"/>
        <end position="983"/>
    </location>
</feature>
<reference evidence="16" key="1">
    <citation type="journal article" date="2020" name="J Insects Food Feed">
        <title>The yellow mealworm (Tenebrio molitor) genome: a resource for the emerging insects as food and feed industry.</title>
        <authorList>
            <person name="Eriksson T."/>
            <person name="Andere A."/>
            <person name="Kelstrup H."/>
            <person name="Emery V."/>
            <person name="Picard C."/>
        </authorList>
    </citation>
    <scope>NUCLEOTIDE SEQUENCE</scope>
    <source>
        <strain evidence="16">Stoneville</strain>
        <tissue evidence="16">Whole head</tissue>
    </source>
</reference>
<feature type="region of interest" description="Disordered" evidence="13">
    <location>
        <begin position="95"/>
        <end position="131"/>
    </location>
</feature>
<comment type="subcellular location">
    <subcellularLocation>
        <location evidence="1">Membrane</location>
        <topology evidence="1">Multi-pass membrane protein</topology>
    </subcellularLocation>
</comment>
<comment type="similarity">
    <text evidence="2 12">Belongs to the fatty acid desaturase type 1 family.</text>
</comment>
<evidence type="ECO:0000256" key="1">
    <source>
        <dbReference type="ARBA" id="ARBA00004141"/>
    </source>
</evidence>
<evidence type="ECO:0000256" key="12">
    <source>
        <dbReference type="RuleBase" id="RU000581"/>
    </source>
</evidence>
<dbReference type="GO" id="GO:0005506">
    <property type="term" value="F:iron ion binding"/>
    <property type="evidence" value="ECO:0007669"/>
    <property type="project" value="TreeGrafter"/>
</dbReference>
<evidence type="ECO:0000313" key="17">
    <source>
        <dbReference type="Proteomes" id="UP000719412"/>
    </source>
</evidence>
<organism evidence="16 17">
    <name type="scientific">Tenebrio molitor</name>
    <name type="common">Yellow mealworm beetle</name>
    <dbReference type="NCBI Taxonomy" id="7067"/>
    <lineage>
        <taxon>Eukaryota</taxon>
        <taxon>Metazoa</taxon>
        <taxon>Ecdysozoa</taxon>
        <taxon>Arthropoda</taxon>
        <taxon>Hexapoda</taxon>
        <taxon>Insecta</taxon>
        <taxon>Pterygota</taxon>
        <taxon>Neoptera</taxon>
        <taxon>Endopterygota</taxon>
        <taxon>Coleoptera</taxon>
        <taxon>Polyphaga</taxon>
        <taxon>Cucujiformia</taxon>
        <taxon>Tenebrionidae</taxon>
        <taxon>Tenebrio</taxon>
    </lineage>
</organism>
<dbReference type="GO" id="GO:0006636">
    <property type="term" value="P:unsaturated fatty acid biosynthetic process"/>
    <property type="evidence" value="ECO:0007669"/>
    <property type="project" value="TreeGrafter"/>
</dbReference>
<feature type="region of interest" description="Disordered" evidence="13">
    <location>
        <begin position="225"/>
        <end position="261"/>
    </location>
</feature>
<feature type="transmembrane region" description="Helical" evidence="14">
    <location>
        <begin position="374"/>
        <end position="394"/>
    </location>
</feature>
<evidence type="ECO:0000256" key="2">
    <source>
        <dbReference type="ARBA" id="ARBA00009295"/>
    </source>
</evidence>
<reference evidence="16" key="2">
    <citation type="submission" date="2021-08" db="EMBL/GenBank/DDBJ databases">
        <authorList>
            <person name="Eriksson T."/>
        </authorList>
    </citation>
    <scope>NUCLEOTIDE SEQUENCE</scope>
    <source>
        <strain evidence="16">Stoneville</strain>
        <tissue evidence="16">Whole head</tissue>
    </source>
</reference>
<evidence type="ECO:0000256" key="14">
    <source>
        <dbReference type="SAM" id="Phobius"/>
    </source>
</evidence>
<feature type="transmembrane region" description="Helical" evidence="14">
    <location>
        <begin position="758"/>
        <end position="780"/>
    </location>
</feature>
<dbReference type="CDD" id="cd03505">
    <property type="entry name" value="Delta9-FADS-like"/>
    <property type="match status" value="3"/>
</dbReference>
<evidence type="ECO:0000256" key="7">
    <source>
        <dbReference type="ARBA" id="ARBA00023002"/>
    </source>
</evidence>
<dbReference type="PRINTS" id="PR00075">
    <property type="entry name" value="FACDDSATRASE"/>
</dbReference>
<keyword evidence="17" id="KW-1185">Reference proteome</keyword>
<keyword evidence="5" id="KW-0276">Fatty acid metabolism</keyword>
<comment type="caution">
    <text evidence="16">The sequence shown here is derived from an EMBL/GenBank/DDBJ whole genome shotgun (WGS) entry which is preliminary data.</text>
</comment>
<feature type="transmembrane region" description="Helical" evidence="14">
    <location>
        <begin position="406"/>
        <end position="427"/>
    </location>
</feature>
<evidence type="ECO:0000256" key="11">
    <source>
        <dbReference type="ARBA" id="ARBA00023160"/>
    </source>
</evidence>
<accession>A0A8J6H7L2</accession>
<comment type="domain">
    <text evidence="12">The histidine box domains are involved in binding the catalytic metal ions.</text>
</comment>
<dbReference type="PANTHER" id="PTHR11351:SF98">
    <property type="entry name" value="RE43130P"/>
    <property type="match status" value="1"/>
</dbReference>
<evidence type="ECO:0000256" key="9">
    <source>
        <dbReference type="ARBA" id="ARBA00023098"/>
    </source>
</evidence>
<feature type="transmembrane region" description="Helical" evidence="14">
    <location>
        <begin position="521"/>
        <end position="542"/>
    </location>
</feature>
<evidence type="ECO:0000256" key="13">
    <source>
        <dbReference type="SAM" id="MobiDB-lite"/>
    </source>
</evidence>
<dbReference type="Pfam" id="PF00487">
    <property type="entry name" value="FA_desaturase"/>
    <property type="match status" value="3"/>
</dbReference>
<dbReference type="EMBL" id="JABDTM020028197">
    <property type="protein sequence ID" value="KAH0809336.1"/>
    <property type="molecule type" value="Genomic_DNA"/>
</dbReference>
<evidence type="ECO:0000256" key="3">
    <source>
        <dbReference type="ARBA" id="ARBA00022516"/>
    </source>
</evidence>
<keyword evidence="6 14" id="KW-1133">Transmembrane helix</keyword>
<keyword evidence="3 12" id="KW-0444">Lipid biosynthesis</keyword>
<keyword evidence="11 12" id="KW-0275">Fatty acid biosynthesis</keyword>
<proteinExistence type="inferred from homology"/>
<dbReference type="GO" id="GO:0005789">
    <property type="term" value="C:endoplasmic reticulum membrane"/>
    <property type="evidence" value="ECO:0007669"/>
    <property type="project" value="TreeGrafter"/>
</dbReference>
<keyword evidence="9" id="KW-0443">Lipid metabolism</keyword>
<feature type="domain" description="Fatty acid desaturase" evidence="15">
    <location>
        <begin position="1165"/>
        <end position="1357"/>
    </location>
</feature>
<gene>
    <name evidence="16" type="ORF">GEV33_013454</name>
</gene>
<keyword evidence="10 14" id="KW-0472">Membrane</keyword>
<keyword evidence="8" id="KW-0408">Iron</keyword>
<feature type="transmembrane region" description="Helical" evidence="14">
    <location>
        <begin position="548"/>
        <end position="568"/>
    </location>
</feature>
<evidence type="ECO:0000256" key="10">
    <source>
        <dbReference type="ARBA" id="ARBA00023136"/>
    </source>
</evidence>
<feature type="region of interest" description="Disordered" evidence="13">
    <location>
        <begin position="1405"/>
        <end position="1429"/>
    </location>
</feature>
<feature type="region of interest" description="Disordered" evidence="13">
    <location>
        <begin position="657"/>
        <end position="679"/>
    </location>
</feature>
<dbReference type="Proteomes" id="UP000719412">
    <property type="component" value="Unassembled WGS sequence"/>
</dbReference>
<keyword evidence="4 12" id="KW-0812">Transmembrane</keyword>
<dbReference type="InterPro" id="IPR015876">
    <property type="entry name" value="Acyl-CoA_DS"/>
</dbReference>
<evidence type="ECO:0000313" key="16">
    <source>
        <dbReference type="EMBL" id="KAH0809336.1"/>
    </source>
</evidence>
<keyword evidence="7 12" id="KW-0560">Oxidoreductase</keyword>
<feature type="transmembrane region" description="Helical" evidence="14">
    <location>
        <begin position="1132"/>
        <end position="1155"/>
    </location>
</feature>
<evidence type="ECO:0000256" key="4">
    <source>
        <dbReference type="ARBA" id="ARBA00022692"/>
    </source>
</evidence>
<name>A0A8J6H7L2_TENMO</name>
<evidence type="ECO:0000256" key="5">
    <source>
        <dbReference type="ARBA" id="ARBA00022832"/>
    </source>
</evidence>
<feature type="compositionally biased region" description="Basic and acidic residues" evidence="13">
    <location>
        <begin position="99"/>
        <end position="109"/>
    </location>
</feature>
<feature type="domain" description="Fatty acid desaturase" evidence="15">
    <location>
        <begin position="405"/>
        <end position="609"/>
    </location>
</feature>
<dbReference type="PANTHER" id="PTHR11351">
    <property type="entry name" value="ACYL-COA DESATURASE"/>
    <property type="match status" value="1"/>
</dbReference>
<feature type="transmembrane region" description="Helical" evidence="14">
    <location>
        <begin position="786"/>
        <end position="802"/>
    </location>
</feature>
<feature type="transmembrane region" description="Helical" evidence="14">
    <location>
        <begin position="1269"/>
        <end position="1290"/>
    </location>
</feature>
<feature type="transmembrane region" description="Helical" evidence="14">
    <location>
        <begin position="895"/>
        <end position="916"/>
    </location>
</feature>
<evidence type="ECO:0000259" key="15">
    <source>
        <dbReference type="Pfam" id="PF00487"/>
    </source>
</evidence>
<dbReference type="GO" id="GO:0004768">
    <property type="term" value="F:stearoyl-CoA 9-desaturase activity"/>
    <property type="evidence" value="ECO:0007669"/>
    <property type="project" value="TreeGrafter"/>
</dbReference>
<evidence type="ECO:0000256" key="6">
    <source>
        <dbReference type="ARBA" id="ARBA00022989"/>
    </source>
</evidence>
<feature type="region of interest" description="Disordered" evidence="13">
    <location>
        <begin position="1031"/>
        <end position="1052"/>
    </location>
</feature>
<feature type="compositionally biased region" description="Polar residues" evidence="13">
    <location>
        <begin position="240"/>
        <end position="250"/>
    </location>
</feature>
<sequence length="1458" mass="169626">MRAQRIVATPSATCGYDRDTKLELVERRWAETISQESVTSVISAGRGQRANSQAKNDGDVHVEIWLREAIPRENSLTDRRLLITREDQQWRRSVLGRRGSQEGKEDRRVQGVRTQTPESGFAGPGRKISGGVKFHARTSSSTTIPQKFPRNDPRHLRRRQLRMTKTKRDEVIDEKGIAPSSYHQKISTEVKEKDIEDPFVNITDGSDGKTLRTVTNKQESIMQSHTNETLTHHSKDWSDYTPQMLKSTPSKPLRMKGNSKTPRTVINKKWCEFVDEKKVVAQEKLENLNSETIRQQEIYSLKVKQMTEQHELKMKNLIDKIITMAPNQLGNSLFLSETNSADPVQIISKPGVQQELPQIKPHVRTTKPQYRLQIVWRNVLIFSYLHIAGIYGIYYMFTLMQWRTLLWAYLLNNVGGLGITAGAHRLWAHRTYKAKLPLRILLAFGQTLALQNDIYEWVRDHRVHHKFTDTDADPHNSTRGFFFSHMGWLLVKKHKDVFTKGKTVDMSDVASDPVVRFQRKYYIILTPLLTFAFPAIVPWYFWNEYPSVCWYTVAVLRYLLTLHGTWLVNSAAHIWGVKPYDKNIKAAENKSVAMITFGEGWHNYHHVFPWDYKAAELGNYRMNTTTAFLDLMAKIGWAYDLKTVSVEMINKRVKRTGDGSRLVDAPAEGDDSGHHHHHENSIWGWGDKDMKTDDMELVEIHHQKLPKFVQAMPPNQLGNSLFLSETNSAEPVQIISKQELPQSKSYVRSTKPQYRWQIVWRNVLIFIYLHVTAIFGIYYMFTLMQWRTFVWGITAGAHRLWAHRTYKAKLPLRILLMLAQTFALQNDIHEWVRDHRVHHKFTDTDADPHNSTRGFFFSHMGWLMVKKHKDVFIKGKTVDMSDVASDPVVRFQRKYYLILAPLLTFAIPAIVPWYFWNEHPAVCWCTATVLRYLMSLHATWLVNSAAHIWGVKPYDKNIRASENKAVAMVTYGEGWHNYHHVFPWDYKTAELGNYRLNTTTALLDLMAKIGWAYDLKTVSVDMINNRVKRTGDGSRLVDAPSEGDDNGHHHHHENSIWGWGDKDMKTDDMELVEIHHQKLPKFVQAMAPNQLGNSLFLSETNSAKPVQIISKQELPQIKSYVRSTKPQYRWHIVWRNVLIFTYLHITAIFGIYYTFTLMQWRTFLWGTTAGAHRLWAHRTYKAKLPLRILLMVAQTFTLQNDIHEWVRDHRVHHKFTDTDADPHNSTRGFFFSHMGWLLVKKHKDVFIKGKTVDMSDVASDPVVRFQRKYYIILTPLLTFFLPTIIPWYFWNEHLAVCWCTATVLRYLMELHGTWLVNSAAHMWGAKPYDKNIRASENKMVSVITYGEGWHNYHHVFPWDYKAAELGNYRLNTTTAFLDLMAKIGWAYDLKTVSVDMINKRVKRTGDGSRVVDAPAEGDDNGHHHHHENSIWGWGDKDMKTDDMELVEIHHQKLPKFVQ</sequence>
<dbReference type="InterPro" id="IPR005804">
    <property type="entry name" value="FA_desaturase_dom"/>
</dbReference>
<evidence type="ECO:0000256" key="8">
    <source>
        <dbReference type="ARBA" id="ARBA00023004"/>
    </source>
</evidence>